<dbReference type="Gene3D" id="3.10.350.10">
    <property type="entry name" value="LysM domain"/>
    <property type="match status" value="1"/>
</dbReference>
<name>A0A2H4SEA6_CORMI</name>
<feature type="signal peptide" evidence="4">
    <location>
        <begin position="1"/>
        <end position="18"/>
    </location>
</feature>
<proteinExistence type="inferred from homology"/>
<evidence type="ECO:0008006" key="7">
    <source>
        <dbReference type="Google" id="ProtNLM"/>
    </source>
</evidence>
<gene>
    <name evidence="5" type="ORF">A9K55_009069</name>
</gene>
<dbReference type="AlphaFoldDB" id="A0A2H4SEA6"/>
<dbReference type="VEuPathDB" id="FungiDB:A9K55_009069"/>
<feature type="compositionally biased region" description="Low complexity" evidence="3">
    <location>
        <begin position="146"/>
        <end position="155"/>
    </location>
</feature>
<feature type="region of interest" description="Disordered" evidence="3">
    <location>
        <begin position="146"/>
        <end position="166"/>
    </location>
</feature>
<organism evidence="5 6">
    <name type="scientific">Cordyceps militaris</name>
    <name type="common">Caterpillar fungus</name>
    <name type="synonym">Clavaria militaris</name>
    <dbReference type="NCBI Taxonomy" id="73501"/>
    <lineage>
        <taxon>Eukaryota</taxon>
        <taxon>Fungi</taxon>
        <taxon>Dikarya</taxon>
        <taxon>Ascomycota</taxon>
        <taxon>Pezizomycotina</taxon>
        <taxon>Sordariomycetes</taxon>
        <taxon>Hypocreomycetidae</taxon>
        <taxon>Hypocreales</taxon>
        <taxon>Cordycipitaceae</taxon>
        <taxon>Cordyceps</taxon>
    </lineage>
</organism>
<accession>A0A2H4SEA6</accession>
<evidence type="ECO:0000256" key="3">
    <source>
        <dbReference type="SAM" id="MobiDB-lite"/>
    </source>
</evidence>
<sequence length="203" mass="21350">MKFSIGAALACVAALAAARQRLDSQPSGTVPPDTTKQCTYWYDDVSKADTCASIEAAWATAVFLTVFVTQNPSVKEDCSGIKVGSSYCVEANNGVSTSTSSSTHTTPPPPLHVPSPHHGRQGRHMRQGGEQASYYYCVAADGVAPTSTTSSSSPQPTGPPGPSPTQDGLVASCARFYLAVKGDTCGTILRKYGTFYGRFKQDL</sequence>
<evidence type="ECO:0000313" key="6">
    <source>
        <dbReference type="Proteomes" id="UP000323067"/>
    </source>
</evidence>
<comment type="similarity">
    <text evidence="2">Belongs to the secreted LysM effector family.</text>
</comment>
<dbReference type="PANTHER" id="PTHR34997">
    <property type="entry name" value="AM15"/>
    <property type="match status" value="1"/>
</dbReference>
<feature type="region of interest" description="Disordered" evidence="3">
    <location>
        <begin position="97"/>
        <end position="125"/>
    </location>
</feature>
<dbReference type="VEuPathDB" id="FungiDB:CCM_08840"/>
<dbReference type="InterPro" id="IPR036779">
    <property type="entry name" value="LysM_dom_sf"/>
</dbReference>
<reference evidence="5 6" key="1">
    <citation type="journal article" date="2017" name="BMC Genomics">
        <title>Chromosome level assembly and secondary metabolite potential of the parasitic fungus Cordyceps militaris.</title>
        <authorList>
            <person name="Kramer G.J."/>
            <person name="Nodwell J.R."/>
        </authorList>
    </citation>
    <scope>NUCLEOTIDE SEQUENCE [LARGE SCALE GENOMIC DNA]</scope>
    <source>
        <strain evidence="5 6">ATCC 34164</strain>
    </source>
</reference>
<dbReference type="InterPro" id="IPR052210">
    <property type="entry name" value="LysM1-like"/>
</dbReference>
<dbReference type="GO" id="GO:0008061">
    <property type="term" value="F:chitin binding"/>
    <property type="evidence" value="ECO:0007669"/>
    <property type="project" value="InterPro"/>
</dbReference>
<feature type="compositionally biased region" description="Basic residues" evidence="3">
    <location>
        <begin position="115"/>
        <end position="125"/>
    </location>
</feature>
<evidence type="ECO:0000256" key="4">
    <source>
        <dbReference type="SAM" id="SignalP"/>
    </source>
</evidence>
<evidence type="ECO:0000256" key="2">
    <source>
        <dbReference type="ARBA" id="ARBA00044955"/>
    </source>
</evidence>
<feature type="chain" id="PRO_5014157867" description="LysM domain-containing protein" evidence="4">
    <location>
        <begin position="19"/>
        <end position="203"/>
    </location>
</feature>
<keyword evidence="1 4" id="KW-0732">Signal</keyword>
<evidence type="ECO:0000256" key="1">
    <source>
        <dbReference type="ARBA" id="ARBA00022729"/>
    </source>
</evidence>
<evidence type="ECO:0000313" key="5">
    <source>
        <dbReference type="EMBL" id="ATY61439.1"/>
    </source>
</evidence>
<dbReference type="PANTHER" id="PTHR34997:SF2">
    <property type="entry name" value="LYSM DOMAIN-CONTAINING PROTEIN-RELATED"/>
    <property type="match status" value="1"/>
</dbReference>
<protein>
    <recommendedName>
        <fullName evidence="7">LysM domain-containing protein</fullName>
    </recommendedName>
</protein>
<dbReference type="EMBL" id="CP023324">
    <property type="protein sequence ID" value="ATY61439.1"/>
    <property type="molecule type" value="Genomic_DNA"/>
</dbReference>
<dbReference type="Proteomes" id="UP000323067">
    <property type="component" value="Chromosome vii"/>
</dbReference>